<name>A0A1G9DMJ3_9PSED</name>
<reference evidence="1 2" key="1">
    <citation type="submission" date="2016-10" db="EMBL/GenBank/DDBJ databases">
        <authorList>
            <person name="de Groot N.N."/>
        </authorList>
    </citation>
    <scope>NUCLEOTIDE SEQUENCE [LARGE SCALE GENOMIC DNA]</scope>
    <source>
        <strain evidence="1 2">JCM 21544</strain>
    </source>
</reference>
<keyword evidence="2" id="KW-1185">Reference proteome</keyword>
<accession>A0A1G9DMJ3</accession>
<gene>
    <name evidence="1" type="ORF">SAMN05216186_10934</name>
</gene>
<sequence length="58" mass="6247">MGIVEVFALLLLGLSPLVVAKPPQSMVPEIEVVERIDPQVARTLLAERPQSPKTKIGA</sequence>
<protein>
    <submittedName>
        <fullName evidence="1">Uncharacterized protein</fullName>
    </submittedName>
</protein>
<dbReference type="Proteomes" id="UP000198706">
    <property type="component" value="Unassembled WGS sequence"/>
</dbReference>
<evidence type="ECO:0000313" key="2">
    <source>
        <dbReference type="Proteomes" id="UP000198706"/>
    </source>
</evidence>
<organism evidence="1 2">
    <name type="scientific">Pseudomonas indica</name>
    <dbReference type="NCBI Taxonomy" id="137658"/>
    <lineage>
        <taxon>Bacteria</taxon>
        <taxon>Pseudomonadati</taxon>
        <taxon>Pseudomonadota</taxon>
        <taxon>Gammaproteobacteria</taxon>
        <taxon>Pseudomonadales</taxon>
        <taxon>Pseudomonadaceae</taxon>
        <taxon>Pseudomonas</taxon>
    </lineage>
</organism>
<proteinExistence type="predicted"/>
<dbReference type="AlphaFoldDB" id="A0A1G9DMJ3"/>
<dbReference type="EMBL" id="FNFD01000009">
    <property type="protein sequence ID" value="SDK65074.1"/>
    <property type="molecule type" value="Genomic_DNA"/>
</dbReference>
<evidence type="ECO:0000313" key="1">
    <source>
        <dbReference type="EMBL" id="SDK65074.1"/>
    </source>
</evidence>